<dbReference type="SUPFAM" id="SSF52242">
    <property type="entry name" value="Cobalamin (vitamin B12)-binding domain"/>
    <property type="match status" value="1"/>
</dbReference>
<evidence type="ECO:0000313" key="4">
    <source>
        <dbReference type="Proteomes" id="UP001296873"/>
    </source>
</evidence>
<dbReference type="Gene3D" id="3.40.50.280">
    <property type="entry name" value="Cobalamin-binding domain"/>
    <property type="match status" value="1"/>
</dbReference>
<dbReference type="PROSITE" id="PS51332">
    <property type="entry name" value="B12_BINDING"/>
    <property type="match status" value="1"/>
</dbReference>
<gene>
    <name evidence="3" type="ORF">CKO28_09180</name>
</gene>
<feature type="region of interest" description="Disordered" evidence="1">
    <location>
        <begin position="1"/>
        <end position="76"/>
    </location>
</feature>
<evidence type="ECO:0000313" key="3">
    <source>
        <dbReference type="EMBL" id="MBK1668209.1"/>
    </source>
</evidence>
<name>A0ABS1DEA3_9PROT</name>
<protein>
    <recommendedName>
        <fullName evidence="2">B12-binding domain-containing protein</fullName>
    </recommendedName>
</protein>
<organism evidence="3 4">
    <name type="scientific">Rhodovibrio sodomensis</name>
    <dbReference type="NCBI Taxonomy" id="1088"/>
    <lineage>
        <taxon>Bacteria</taxon>
        <taxon>Pseudomonadati</taxon>
        <taxon>Pseudomonadota</taxon>
        <taxon>Alphaproteobacteria</taxon>
        <taxon>Rhodospirillales</taxon>
        <taxon>Rhodovibrionaceae</taxon>
        <taxon>Rhodovibrio</taxon>
    </lineage>
</organism>
<comment type="caution">
    <text evidence="3">The sequence shown here is derived from an EMBL/GenBank/DDBJ whole genome shotgun (WGS) entry which is preliminary data.</text>
</comment>
<reference evidence="3 4" key="1">
    <citation type="journal article" date="2020" name="Microorganisms">
        <title>Osmotic Adaptation and Compatible Solute Biosynthesis of Phototrophic Bacteria as Revealed from Genome Analyses.</title>
        <authorList>
            <person name="Imhoff J.F."/>
            <person name="Rahn T."/>
            <person name="Kunzel S."/>
            <person name="Keller A."/>
            <person name="Neulinger S.C."/>
        </authorList>
    </citation>
    <scope>NUCLEOTIDE SEQUENCE [LARGE SCALE GENOMIC DNA]</scope>
    <source>
        <strain evidence="3 4">DSM 9895</strain>
    </source>
</reference>
<feature type="compositionally biased region" description="Basic residues" evidence="1">
    <location>
        <begin position="37"/>
        <end position="46"/>
    </location>
</feature>
<feature type="compositionally biased region" description="Low complexity" evidence="1">
    <location>
        <begin position="16"/>
        <end position="26"/>
    </location>
</feature>
<dbReference type="CDD" id="cd02065">
    <property type="entry name" value="B12-binding_like"/>
    <property type="match status" value="1"/>
</dbReference>
<evidence type="ECO:0000256" key="1">
    <source>
        <dbReference type="SAM" id="MobiDB-lite"/>
    </source>
</evidence>
<dbReference type="Proteomes" id="UP001296873">
    <property type="component" value="Unassembled WGS sequence"/>
</dbReference>
<evidence type="ECO:0000259" key="2">
    <source>
        <dbReference type="PROSITE" id="PS51332"/>
    </source>
</evidence>
<feature type="domain" description="B12-binding" evidence="2">
    <location>
        <begin position="225"/>
        <end position="356"/>
    </location>
</feature>
<dbReference type="InterPro" id="IPR006158">
    <property type="entry name" value="Cobalamin-bd"/>
</dbReference>
<dbReference type="InterPro" id="IPR036724">
    <property type="entry name" value="Cobalamin-bd_sf"/>
</dbReference>
<sequence>MGDHIERARRARIAPGTRTTRGGVTVMDTAQQEPTPRHWRTQRRRAGAASMSAQDSAGGGFESPARVSSERGGGGEGRGIIGLDGVQQGTPRQSDAQACELAEDAIQKLSELYPREPEDVEHTRGIGDNRPDGVAPEDVVEFSRLILKRDTADAFAFLEQLRDRGASEEALYLDLLAPTARRLGDLWVADLCDFTEVTIGLGRLQHTMHELSFDFHRHALNMSQQRRILLLPAPGEQHTMGLLMVGEFFRRSGWDVWSAPWSSRDDMLSMVQHQWFPVVGLSISCDRHLDELTRGIQRIRKESRNESVGIMVGGPLVLDHPEVVARVGADATATDARDAAVQAEKLLQSVTQVRPS</sequence>
<dbReference type="Pfam" id="PF02310">
    <property type="entry name" value="B12-binding"/>
    <property type="match status" value="1"/>
</dbReference>
<proteinExistence type="predicted"/>
<accession>A0ABS1DEA3</accession>
<dbReference type="EMBL" id="NRRL01000019">
    <property type="protein sequence ID" value="MBK1668209.1"/>
    <property type="molecule type" value="Genomic_DNA"/>
</dbReference>
<keyword evidence="4" id="KW-1185">Reference proteome</keyword>